<keyword evidence="4" id="KW-0547">Nucleotide-binding</keyword>
<gene>
    <name evidence="6" type="ORF">BCV70DRAFT_198161</name>
</gene>
<evidence type="ECO:0000256" key="2">
    <source>
        <dbReference type="ARBA" id="ARBA00022786"/>
    </source>
</evidence>
<dbReference type="SMART" id="SM00212">
    <property type="entry name" value="UBCc"/>
    <property type="match status" value="1"/>
</dbReference>
<sequence>MASVATSKRLLKEYQNSQKELGLAPGTRRSASANPDLVELRPWDVEGEDLTEWMAVIRGPEGGNYAGGTFELTIQIPQGYPTKPPSMSFKTRIFHPNVSWKNGEICLDILQAQWSPAWTLSSACTAILALLDAPEPDSPLNVDAANLFRLDTRAYQSACRMYTLLHAVPDPLFD</sequence>
<dbReference type="SUPFAM" id="SSF54495">
    <property type="entry name" value="UBC-like"/>
    <property type="match status" value="1"/>
</dbReference>
<comment type="similarity">
    <text evidence="4">Belongs to the ubiquitin-conjugating enzyme family.</text>
</comment>
<protein>
    <submittedName>
        <fullName evidence="6">Putative ubiquitin-conjugating enzyme E2</fullName>
    </submittedName>
</protein>
<evidence type="ECO:0000259" key="5">
    <source>
        <dbReference type="PROSITE" id="PS50127"/>
    </source>
</evidence>
<dbReference type="AlphaFoldDB" id="A0A317XVH4"/>
<evidence type="ECO:0000256" key="3">
    <source>
        <dbReference type="PROSITE-ProRule" id="PRU10133"/>
    </source>
</evidence>
<dbReference type="GO" id="GO:0005524">
    <property type="term" value="F:ATP binding"/>
    <property type="evidence" value="ECO:0007669"/>
    <property type="project" value="UniProtKB-UniRule"/>
</dbReference>
<proteinExistence type="inferred from homology"/>
<evidence type="ECO:0000313" key="7">
    <source>
        <dbReference type="Proteomes" id="UP000246740"/>
    </source>
</evidence>
<dbReference type="FunCoup" id="A0A317XVH4">
    <property type="interactions" value="142"/>
</dbReference>
<dbReference type="InterPro" id="IPR050113">
    <property type="entry name" value="Ub_conjugating_enzyme"/>
</dbReference>
<dbReference type="InParanoid" id="A0A317XVH4"/>
<dbReference type="CDD" id="cd23812">
    <property type="entry name" value="UBCc_ScPEX4-like"/>
    <property type="match status" value="1"/>
</dbReference>
<evidence type="ECO:0000256" key="1">
    <source>
        <dbReference type="ARBA" id="ARBA00022679"/>
    </source>
</evidence>
<dbReference type="InterPro" id="IPR023313">
    <property type="entry name" value="UBQ-conjugating_AS"/>
</dbReference>
<evidence type="ECO:0000313" key="6">
    <source>
        <dbReference type="EMBL" id="PWZ01880.1"/>
    </source>
</evidence>
<dbReference type="PANTHER" id="PTHR24067">
    <property type="entry name" value="UBIQUITIN-CONJUGATING ENZYME E2"/>
    <property type="match status" value="1"/>
</dbReference>
<keyword evidence="4" id="KW-0067">ATP-binding</keyword>
<feature type="active site" description="Glycyl thioester intermediate" evidence="3">
    <location>
        <position position="106"/>
    </location>
</feature>
<keyword evidence="7" id="KW-1185">Reference proteome</keyword>
<keyword evidence="2 4" id="KW-0833">Ubl conjugation pathway</keyword>
<dbReference type="STRING" id="1882483.A0A317XVH4"/>
<dbReference type="GO" id="GO:0016740">
    <property type="term" value="F:transferase activity"/>
    <property type="evidence" value="ECO:0007669"/>
    <property type="project" value="UniProtKB-KW"/>
</dbReference>
<feature type="domain" description="UBC core" evidence="5">
    <location>
        <begin position="5"/>
        <end position="168"/>
    </location>
</feature>
<dbReference type="OrthoDB" id="9973183at2759"/>
<accession>A0A317XVH4</accession>
<dbReference type="EMBL" id="KZ819189">
    <property type="protein sequence ID" value="PWZ01880.1"/>
    <property type="molecule type" value="Genomic_DNA"/>
</dbReference>
<organism evidence="6 7">
    <name type="scientific">Testicularia cyperi</name>
    <dbReference type="NCBI Taxonomy" id="1882483"/>
    <lineage>
        <taxon>Eukaryota</taxon>
        <taxon>Fungi</taxon>
        <taxon>Dikarya</taxon>
        <taxon>Basidiomycota</taxon>
        <taxon>Ustilaginomycotina</taxon>
        <taxon>Ustilaginomycetes</taxon>
        <taxon>Ustilaginales</taxon>
        <taxon>Anthracoideaceae</taxon>
        <taxon>Testicularia</taxon>
    </lineage>
</organism>
<dbReference type="PROSITE" id="PS50127">
    <property type="entry name" value="UBC_2"/>
    <property type="match status" value="1"/>
</dbReference>
<dbReference type="PROSITE" id="PS00183">
    <property type="entry name" value="UBC_1"/>
    <property type="match status" value="1"/>
</dbReference>
<dbReference type="Proteomes" id="UP000246740">
    <property type="component" value="Unassembled WGS sequence"/>
</dbReference>
<name>A0A317XVH4_9BASI</name>
<dbReference type="Gene3D" id="3.10.110.10">
    <property type="entry name" value="Ubiquitin Conjugating Enzyme"/>
    <property type="match status" value="1"/>
</dbReference>
<reference evidence="6 7" key="1">
    <citation type="journal article" date="2018" name="Mol. Biol. Evol.">
        <title>Broad Genomic Sampling Reveals a Smut Pathogenic Ancestry of the Fungal Clade Ustilaginomycotina.</title>
        <authorList>
            <person name="Kijpornyongpan T."/>
            <person name="Mondo S.J."/>
            <person name="Barry K."/>
            <person name="Sandor L."/>
            <person name="Lee J."/>
            <person name="Lipzen A."/>
            <person name="Pangilinan J."/>
            <person name="LaButti K."/>
            <person name="Hainaut M."/>
            <person name="Henrissat B."/>
            <person name="Grigoriev I.V."/>
            <person name="Spatafora J.W."/>
            <person name="Aime M.C."/>
        </authorList>
    </citation>
    <scope>NUCLEOTIDE SEQUENCE [LARGE SCALE GENOMIC DNA]</scope>
    <source>
        <strain evidence="6 7">MCA 3645</strain>
    </source>
</reference>
<keyword evidence="1" id="KW-0808">Transferase</keyword>
<dbReference type="InterPro" id="IPR000608">
    <property type="entry name" value="UBC"/>
</dbReference>
<evidence type="ECO:0000256" key="4">
    <source>
        <dbReference type="RuleBase" id="RU362109"/>
    </source>
</evidence>
<dbReference type="Pfam" id="PF00179">
    <property type="entry name" value="UQ_con"/>
    <property type="match status" value="1"/>
</dbReference>
<dbReference type="InterPro" id="IPR016135">
    <property type="entry name" value="UBQ-conjugating_enzyme/RWD"/>
</dbReference>